<keyword evidence="2" id="KW-0805">Transcription regulation</keyword>
<dbReference type="PRINTS" id="PR00455">
    <property type="entry name" value="HTHTETR"/>
</dbReference>
<dbReference type="AlphaFoldDB" id="A0A0E9MWN8"/>
<dbReference type="SUPFAM" id="SSF46689">
    <property type="entry name" value="Homeodomain-like"/>
    <property type="match status" value="1"/>
</dbReference>
<dbReference type="InterPro" id="IPR050109">
    <property type="entry name" value="HTH-type_TetR-like_transc_reg"/>
</dbReference>
<evidence type="ECO:0000256" key="3">
    <source>
        <dbReference type="ARBA" id="ARBA00023125"/>
    </source>
</evidence>
<dbReference type="PANTHER" id="PTHR30055:SF175">
    <property type="entry name" value="HTH-TYPE TRANSCRIPTIONAL REPRESSOR KSTR2"/>
    <property type="match status" value="1"/>
</dbReference>
<dbReference type="InterPro" id="IPR009057">
    <property type="entry name" value="Homeodomain-like_sf"/>
</dbReference>
<organism evidence="7 8">
    <name type="scientific">Flavihumibacter petaseus NBRC 106054</name>
    <dbReference type="NCBI Taxonomy" id="1220578"/>
    <lineage>
        <taxon>Bacteria</taxon>
        <taxon>Pseudomonadati</taxon>
        <taxon>Bacteroidota</taxon>
        <taxon>Chitinophagia</taxon>
        <taxon>Chitinophagales</taxon>
        <taxon>Chitinophagaceae</taxon>
        <taxon>Flavihumibacter</taxon>
    </lineage>
</organism>
<name>A0A0E9MWN8_9BACT</name>
<evidence type="ECO:0000256" key="4">
    <source>
        <dbReference type="ARBA" id="ARBA00023163"/>
    </source>
</evidence>
<proteinExistence type="predicted"/>
<dbReference type="PANTHER" id="PTHR30055">
    <property type="entry name" value="HTH-TYPE TRANSCRIPTIONAL REGULATOR RUTR"/>
    <property type="match status" value="1"/>
</dbReference>
<dbReference type="FunFam" id="1.10.10.60:FF:000141">
    <property type="entry name" value="TetR family transcriptional regulator"/>
    <property type="match status" value="1"/>
</dbReference>
<dbReference type="Proteomes" id="UP000033121">
    <property type="component" value="Unassembled WGS sequence"/>
</dbReference>
<evidence type="ECO:0000256" key="5">
    <source>
        <dbReference type="PROSITE-ProRule" id="PRU00335"/>
    </source>
</evidence>
<dbReference type="Pfam" id="PF00440">
    <property type="entry name" value="TetR_N"/>
    <property type="match status" value="1"/>
</dbReference>
<evidence type="ECO:0000313" key="7">
    <source>
        <dbReference type="EMBL" id="GAO41856.1"/>
    </source>
</evidence>
<dbReference type="Gene3D" id="1.10.357.10">
    <property type="entry name" value="Tetracycline Repressor, domain 2"/>
    <property type="match status" value="1"/>
</dbReference>
<reference evidence="7 8" key="1">
    <citation type="submission" date="2015-04" db="EMBL/GenBank/DDBJ databases">
        <title>Whole genome shotgun sequence of Flavihumibacter petaseus NBRC 106054.</title>
        <authorList>
            <person name="Miyazawa S."/>
            <person name="Hosoyama A."/>
            <person name="Hashimoto M."/>
            <person name="Noguchi M."/>
            <person name="Tsuchikane K."/>
            <person name="Ohji S."/>
            <person name="Yamazoe A."/>
            <person name="Ichikawa N."/>
            <person name="Kimura A."/>
            <person name="Fujita N."/>
        </authorList>
    </citation>
    <scope>NUCLEOTIDE SEQUENCE [LARGE SCALE GENOMIC DNA]</scope>
    <source>
        <strain evidence="7 8">NBRC 106054</strain>
    </source>
</reference>
<keyword evidence="3 5" id="KW-0238">DNA-binding</keyword>
<comment type="caution">
    <text evidence="7">The sequence shown here is derived from an EMBL/GenBank/DDBJ whole genome shotgun (WGS) entry which is preliminary data.</text>
</comment>
<feature type="DNA-binding region" description="H-T-H motif" evidence="5">
    <location>
        <begin position="73"/>
        <end position="92"/>
    </location>
</feature>
<protein>
    <submittedName>
        <fullName evidence="7">Putative TetR family transcriptional regulator</fullName>
    </submittedName>
</protein>
<dbReference type="PROSITE" id="PS50977">
    <property type="entry name" value="HTH_TETR_2"/>
    <property type="match status" value="1"/>
</dbReference>
<evidence type="ECO:0000256" key="2">
    <source>
        <dbReference type="ARBA" id="ARBA00023015"/>
    </source>
</evidence>
<evidence type="ECO:0000256" key="1">
    <source>
        <dbReference type="ARBA" id="ARBA00022491"/>
    </source>
</evidence>
<dbReference type="EMBL" id="BBWV01000001">
    <property type="protein sequence ID" value="GAO41856.1"/>
    <property type="molecule type" value="Genomic_DNA"/>
</dbReference>
<keyword evidence="8" id="KW-1185">Reference proteome</keyword>
<feature type="domain" description="HTH tetR-type" evidence="6">
    <location>
        <begin position="50"/>
        <end position="110"/>
    </location>
</feature>
<evidence type="ECO:0000313" key="8">
    <source>
        <dbReference type="Proteomes" id="UP000033121"/>
    </source>
</evidence>
<dbReference type="GO" id="GO:0003700">
    <property type="term" value="F:DNA-binding transcription factor activity"/>
    <property type="evidence" value="ECO:0007669"/>
    <property type="project" value="TreeGrafter"/>
</dbReference>
<dbReference type="GO" id="GO:0000976">
    <property type="term" value="F:transcription cis-regulatory region binding"/>
    <property type="evidence" value="ECO:0007669"/>
    <property type="project" value="TreeGrafter"/>
</dbReference>
<keyword evidence="1" id="KW-0678">Repressor</keyword>
<keyword evidence="4" id="KW-0804">Transcription</keyword>
<evidence type="ECO:0000259" key="6">
    <source>
        <dbReference type="PROSITE" id="PS50977"/>
    </source>
</evidence>
<accession>A0A0E9MWN8</accession>
<dbReference type="InterPro" id="IPR001647">
    <property type="entry name" value="HTH_TetR"/>
</dbReference>
<dbReference type="STRING" id="1220578.FPE01S_01_08710"/>
<gene>
    <name evidence="7" type="ORF">FPE01S_01_08710</name>
</gene>
<sequence>MVKRLPGAGYRSLSQGATYGKKQPFVQKNAQETLVTKKVSIVLSSEMIELDQRDRILYKTKELFMQFGIRSVSMDDIASAMGISKKTIYQYFSDKDELVTAIILFKLQESESTCLHDQHEAENAIDEMFRAMDMVEIQLSTMNPVVLFDLKKYHPHAFALLEKHKNDFLFNVIRKNLLWGIEDGLYRPEINVDVLSRFRIESMLISYDPAFYSKHKLTIAELERIVLEHYLFGIVTQSGYKMVLKYQQKRQKT</sequence>